<dbReference type="SUPFAM" id="SSF52833">
    <property type="entry name" value="Thioredoxin-like"/>
    <property type="match status" value="1"/>
</dbReference>
<evidence type="ECO:0000259" key="1">
    <source>
        <dbReference type="PROSITE" id="PS50404"/>
    </source>
</evidence>
<reference evidence="2" key="1">
    <citation type="submission" date="2025-08" db="UniProtKB">
        <authorList>
            <consortium name="Ensembl"/>
        </authorList>
    </citation>
    <scope>IDENTIFICATION</scope>
</reference>
<dbReference type="InterPro" id="IPR004045">
    <property type="entry name" value="Glutathione_S-Trfase_N"/>
</dbReference>
<evidence type="ECO:0000313" key="3">
    <source>
        <dbReference type="Proteomes" id="UP000694380"/>
    </source>
</evidence>
<dbReference type="Gene3D" id="3.40.30.10">
    <property type="entry name" value="Glutaredoxin"/>
    <property type="match status" value="1"/>
</dbReference>
<accession>A0A8C3F0N6</accession>
<sequence length="107" mass="12601">LLPALDYDKSQWIKEKLGLDFPNLPYLIDGKNKLTQSNAILWYIVRKHKLCEYRWGEVWASLMVKGLGFGWVAAGEHSDICCASQVARRRRRCCEWTCWRTRPWISV</sequence>
<feature type="domain" description="GST N-terminal" evidence="1">
    <location>
        <begin position="1"/>
        <end position="52"/>
    </location>
</feature>
<proteinExistence type="predicted"/>
<organism evidence="2 3">
    <name type="scientific">Chrysemys picta bellii</name>
    <name type="common">Western painted turtle</name>
    <name type="synonym">Emys bellii</name>
    <dbReference type="NCBI Taxonomy" id="8478"/>
    <lineage>
        <taxon>Eukaryota</taxon>
        <taxon>Metazoa</taxon>
        <taxon>Chordata</taxon>
        <taxon>Craniata</taxon>
        <taxon>Vertebrata</taxon>
        <taxon>Euteleostomi</taxon>
        <taxon>Archelosauria</taxon>
        <taxon>Testudinata</taxon>
        <taxon>Testudines</taxon>
        <taxon>Cryptodira</taxon>
        <taxon>Durocryptodira</taxon>
        <taxon>Testudinoidea</taxon>
        <taxon>Emydidae</taxon>
        <taxon>Chrysemys</taxon>
    </lineage>
</organism>
<name>A0A8C3F0N6_CHRPI</name>
<dbReference type="AlphaFoldDB" id="A0A8C3F0N6"/>
<dbReference type="Proteomes" id="UP000694380">
    <property type="component" value="Unplaced"/>
</dbReference>
<dbReference type="Pfam" id="PF02798">
    <property type="entry name" value="GST_N"/>
    <property type="match status" value="1"/>
</dbReference>
<dbReference type="InterPro" id="IPR036249">
    <property type="entry name" value="Thioredoxin-like_sf"/>
</dbReference>
<evidence type="ECO:0000313" key="2">
    <source>
        <dbReference type="Ensembl" id="ENSCPBP00000000958.1"/>
    </source>
</evidence>
<reference evidence="2" key="2">
    <citation type="submission" date="2025-09" db="UniProtKB">
        <authorList>
            <consortium name="Ensembl"/>
        </authorList>
    </citation>
    <scope>IDENTIFICATION</scope>
</reference>
<keyword evidence="3" id="KW-1185">Reference proteome</keyword>
<protein>
    <recommendedName>
        <fullName evidence="1">GST N-terminal domain-containing protein</fullName>
    </recommendedName>
</protein>
<dbReference type="GeneTree" id="ENSGT00940000154679"/>
<dbReference type="Ensembl" id="ENSCPBT00000001197.1">
    <property type="protein sequence ID" value="ENSCPBP00000000958.1"/>
    <property type="gene ID" value="ENSCPBG00000000776.1"/>
</dbReference>
<dbReference type="PROSITE" id="PS50404">
    <property type="entry name" value="GST_NTER"/>
    <property type="match status" value="1"/>
</dbReference>